<evidence type="ECO:0000313" key="1">
    <source>
        <dbReference type="EMBL" id="KAI4338162.1"/>
    </source>
</evidence>
<organism evidence="1 2">
    <name type="scientific">Bauhinia variegata</name>
    <name type="common">Purple orchid tree</name>
    <name type="synonym">Phanera variegata</name>
    <dbReference type="NCBI Taxonomy" id="167791"/>
    <lineage>
        <taxon>Eukaryota</taxon>
        <taxon>Viridiplantae</taxon>
        <taxon>Streptophyta</taxon>
        <taxon>Embryophyta</taxon>
        <taxon>Tracheophyta</taxon>
        <taxon>Spermatophyta</taxon>
        <taxon>Magnoliopsida</taxon>
        <taxon>eudicotyledons</taxon>
        <taxon>Gunneridae</taxon>
        <taxon>Pentapetalae</taxon>
        <taxon>rosids</taxon>
        <taxon>fabids</taxon>
        <taxon>Fabales</taxon>
        <taxon>Fabaceae</taxon>
        <taxon>Cercidoideae</taxon>
        <taxon>Cercideae</taxon>
        <taxon>Bauhiniinae</taxon>
        <taxon>Bauhinia</taxon>
    </lineage>
</organism>
<gene>
    <name evidence="1" type="ORF">L6164_016506</name>
</gene>
<dbReference type="Proteomes" id="UP000828941">
    <property type="component" value="Chromosome 6"/>
</dbReference>
<proteinExistence type="predicted"/>
<evidence type="ECO:0000313" key="2">
    <source>
        <dbReference type="Proteomes" id="UP000828941"/>
    </source>
</evidence>
<name>A0ACB9NR51_BAUVA</name>
<comment type="caution">
    <text evidence="1">The sequence shown here is derived from an EMBL/GenBank/DDBJ whole genome shotgun (WGS) entry which is preliminary data.</text>
</comment>
<reference evidence="1 2" key="1">
    <citation type="journal article" date="2022" name="DNA Res.">
        <title>Chromosomal-level genome assembly of the orchid tree Bauhinia variegata (Leguminosae; Cercidoideae) supports the allotetraploid origin hypothesis of Bauhinia.</title>
        <authorList>
            <person name="Zhong Y."/>
            <person name="Chen Y."/>
            <person name="Zheng D."/>
            <person name="Pang J."/>
            <person name="Liu Y."/>
            <person name="Luo S."/>
            <person name="Meng S."/>
            <person name="Qian L."/>
            <person name="Wei D."/>
            <person name="Dai S."/>
            <person name="Zhou R."/>
        </authorList>
    </citation>
    <scope>NUCLEOTIDE SEQUENCE [LARGE SCALE GENOMIC DNA]</scope>
    <source>
        <strain evidence="1">BV-YZ2020</strain>
    </source>
</reference>
<keyword evidence="2" id="KW-1185">Reference proteome</keyword>
<dbReference type="EMBL" id="CM039431">
    <property type="protein sequence ID" value="KAI4338162.1"/>
    <property type="molecule type" value="Genomic_DNA"/>
</dbReference>
<accession>A0ACB9NR51</accession>
<sequence length="118" mass="13716">MASPRRQFFLVALFIMVSNVHNLTSANPPPPPSHGEVWQSYEFHFRPNFWGTTLFYCSVTWSKGSVSYEAYEYYRDCYRGRCPKRCVWKVTKDGILGYADTKPPKHDATIFWNGGPPR</sequence>
<protein>
    <submittedName>
        <fullName evidence="1">Uncharacterized protein</fullName>
    </submittedName>
</protein>